<dbReference type="Proteomes" id="UP000008043">
    <property type="component" value="Chromosome"/>
</dbReference>
<dbReference type="PATRIC" id="fig|1214101.3.peg.163"/>
<reference evidence="3 4" key="1">
    <citation type="journal article" date="2012" name="J. Bacteriol.">
        <title>Genome sequence of the bacterium Streptomyces davawensis JCM 4913 and heterologous production of the unique antibiotic roseoflavin.</title>
        <authorList>
            <person name="Jankowitsch F."/>
            <person name="Schwarz J."/>
            <person name="Ruckert C."/>
            <person name="Gust B."/>
            <person name="Szczepanowski R."/>
            <person name="Blom J."/>
            <person name="Pelzer S."/>
            <person name="Kalinowski J."/>
            <person name="Mack M."/>
        </authorList>
    </citation>
    <scope>NUCLEOTIDE SEQUENCE [LARGE SCALE GENOMIC DNA]</scope>
    <source>
        <strain evidence="4">DSM 101723 / JCM 4913 / KCC S-0913 / 768</strain>
    </source>
</reference>
<keyword evidence="4" id="KW-1185">Reference proteome</keyword>
<keyword evidence="2" id="KW-0812">Transmembrane</keyword>
<dbReference type="AlphaFoldDB" id="K4QUT5"/>
<dbReference type="InterPro" id="IPR052529">
    <property type="entry name" value="Bact_Transport_Assoc"/>
</dbReference>
<feature type="transmembrane region" description="Helical" evidence="2">
    <location>
        <begin position="212"/>
        <end position="229"/>
    </location>
</feature>
<dbReference type="eggNOG" id="COG2311">
    <property type="taxonomic scope" value="Bacteria"/>
</dbReference>
<name>K4QUT5_STRDJ</name>
<organism evidence="3 4">
    <name type="scientific">Streptomyces davaonensis (strain DSM 101723 / JCM 4913 / KCC S-0913 / 768)</name>
    <dbReference type="NCBI Taxonomy" id="1214101"/>
    <lineage>
        <taxon>Bacteria</taxon>
        <taxon>Bacillati</taxon>
        <taxon>Actinomycetota</taxon>
        <taxon>Actinomycetes</taxon>
        <taxon>Kitasatosporales</taxon>
        <taxon>Streptomycetaceae</taxon>
        <taxon>Streptomyces</taxon>
    </lineage>
</organism>
<keyword evidence="2" id="KW-0472">Membrane</keyword>
<proteinExistence type="predicted"/>
<feature type="region of interest" description="Disordered" evidence="1">
    <location>
        <begin position="1"/>
        <end position="20"/>
    </location>
</feature>
<keyword evidence="2" id="KW-1133">Transmembrane helix</keyword>
<sequence>MIGEQAVTEERAGAGRQPRSTARVEEADVLRGSALSGVLCFNALLMAGPYTVYGDGPAAGTPDHVAAWLVSAFVAGKFYPLFAFLFGYAFVQHMRACRAEGVACGPRHLRRTATLFTLGLLHAVLLYPGDILTTYAALALPLHADTVAAYREDALSVIGAHLHALPTALGTDLLYAPQVFAAFLTGLAAARLRLLERYGRDRRRLRAMVRRCLPLGVAGGVTTAVYSNGPLDERWFYVGHAMGVVTGPVLTAAYACGLLLWLSRPGGGAGLPVCSPRRGGCR</sequence>
<feature type="transmembrane region" description="Helical" evidence="2">
    <location>
        <begin position="235"/>
        <end position="262"/>
    </location>
</feature>
<evidence type="ECO:0000256" key="1">
    <source>
        <dbReference type="SAM" id="MobiDB-lite"/>
    </source>
</evidence>
<feature type="transmembrane region" description="Helical" evidence="2">
    <location>
        <begin position="65"/>
        <end position="91"/>
    </location>
</feature>
<dbReference type="PANTHER" id="PTHR30590">
    <property type="entry name" value="INNER MEMBRANE PROTEIN"/>
    <property type="match status" value="1"/>
</dbReference>
<dbReference type="PANTHER" id="PTHR30590:SF2">
    <property type="entry name" value="INNER MEMBRANE PROTEIN"/>
    <property type="match status" value="1"/>
</dbReference>
<feature type="transmembrane region" description="Helical" evidence="2">
    <location>
        <begin position="29"/>
        <end position="53"/>
    </location>
</feature>
<accession>K4QUT5</accession>
<dbReference type="KEGG" id="sdv:BN159_0166"/>
<gene>
    <name evidence="3" type="ORF">BN159_0166</name>
</gene>
<feature type="transmembrane region" description="Helical" evidence="2">
    <location>
        <begin position="112"/>
        <end position="129"/>
    </location>
</feature>
<evidence type="ECO:0008006" key="5">
    <source>
        <dbReference type="Google" id="ProtNLM"/>
    </source>
</evidence>
<dbReference type="EMBL" id="HE971709">
    <property type="protein sequence ID" value="CCK24545.1"/>
    <property type="molecule type" value="Genomic_DNA"/>
</dbReference>
<evidence type="ECO:0000313" key="3">
    <source>
        <dbReference type="EMBL" id="CCK24545.1"/>
    </source>
</evidence>
<dbReference type="RefSeq" id="WP_015654950.1">
    <property type="nucleotide sequence ID" value="NC_020504.1"/>
</dbReference>
<evidence type="ECO:0000256" key="2">
    <source>
        <dbReference type="SAM" id="Phobius"/>
    </source>
</evidence>
<dbReference type="HOGENOM" id="CLU_986644_0_0_11"/>
<protein>
    <recommendedName>
        <fullName evidence="5">DUF418 domain-containing protein</fullName>
    </recommendedName>
</protein>
<feature type="transmembrane region" description="Helical" evidence="2">
    <location>
        <begin position="173"/>
        <end position="192"/>
    </location>
</feature>
<evidence type="ECO:0000313" key="4">
    <source>
        <dbReference type="Proteomes" id="UP000008043"/>
    </source>
</evidence>